<dbReference type="Gene3D" id="3.30.420.10">
    <property type="entry name" value="Ribonuclease H-like superfamily/Ribonuclease H"/>
    <property type="match status" value="1"/>
</dbReference>
<evidence type="ECO:0000313" key="2">
    <source>
        <dbReference type="Proteomes" id="UP000054359"/>
    </source>
</evidence>
<dbReference type="GO" id="GO:0003676">
    <property type="term" value="F:nucleic acid binding"/>
    <property type="evidence" value="ECO:0007669"/>
    <property type="project" value="InterPro"/>
</dbReference>
<dbReference type="Proteomes" id="UP000054359">
    <property type="component" value="Unassembled WGS sequence"/>
</dbReference>
<protein>
    <submittedName>
        <fullName evidence="1">Uncharacterized protein</fullName>
    </submittedName>
</protein>
<reference evidence="1 2" key="1">
    <citation type="submission" date="2013-11" db="EMBL/GenBank/DDBJ databases">
        <title>Genome sequencing of Stegodyphus mimosarum.</title>
        <authorList>
            <person name="Bechsgaard J."/>
        </authorList>
    </citation>
    <scope>NUCLEOTIDE SEQUENCE [LARGE SCALE GENOMIC DNA]</scope>
</reference>
<dbReference type="EMBL" id="KK118012">
    <property type="protein sequence ID" value="KFM71966.1"/>
    <property type="molecule type" value="Genomic_DNA"/>
</dbReference>
<dbReference type="InterPro" id="IPR036397">
    <property type="entry name" value="RNaseH_sf"/>
</dbReference>
<keyword evidence="2" id="KW-1185">Reference proteome</keyword>
<proteinExistence type="predicted"/>
<organism evidence="1 2">
    <name type="scientific">Stegodyphus mimosarum</name>
    <name type="common">African social velvet spider</name>
    <dbReference type="NCBI Taxonomy" id="407821"/>
    <lineage>
        <taxon>Eukaryota</taxon>
        <taxon>Metazoa</taxon>
        <taxon>Ecdysozoa</taxon>
        <taxon>Arthropoda</taxon>
        <taxon>Chelicerata</taxon>
        <taxon>Arachnida</taxon>
        <taxon>Araneae</taxon>
        <taxon>Araneomorphae</taxon>
        <taxon>Entelegynae</taxon>
        <taxon>Eresoidea</taxon>
        <taxon>Eresidae</taxon>
        <taxon>Stegodyphus</taxon>
    </lineage>
</organism>
<name>A0A087U3M7_STEMI</name>
<gene>
    <name evidence="1" type="ORF">X975_19458</name>
</gene>
<sequence>MPHGLTQADKDRGVWACTNLLEYQYKDKILDQIVTYDEMWISFNNTGCKGGWSVPVEPIGSITKCSVTKKKIMLCIW</sequence>
<evidence type="ECO:0000313" key="1">
    <source>
        <dbReference type="EMBL" id="KFM71966.1"/>
    </source>
</evidence>
<accession>A0A087U3M7</accession>
<dbReference type="AlphaFoldDB" id="A0A087U3M7"/>
<dbReference type="OrthoDB" id="616263at2759"/>
<feature type="non-terminal residue" evidence="1">
    <location>
        <position position="77"/>
    </location>
</feature>